<organism evidence="3">
    <name type="scientific">Gibberella zeae</name>
    <name type="common">Wheat head blight fungus</name>
    <name type="synonym">Fusarium graminearum</name>
    <dbReference type="NCBI Taxonomy" id="5518"/>
    <lineage>
        <taxon>Eukaryota</taxon>
        <taxon>Fungi</taxon>
        <taxon>Dikarya</taxon>
        <taxon>Ascomycota</taxon>
        <taxon>Pezizomycotina</taxon>
        <taxon>Sordariomycetes</taxon>
        <taxon>Hypocreomycetidae</taxon>
        <taxon>Hypocreales</taxon>
        <taxon>Nectriaceae</taxon>
        <taxon>Fusarium</taxon>
    </lineage>
</organism>
<reference evidence="2" key="2">
    <citation type="submission" date="2021-03" db="EMBL/GenBank/DDBJ databases">
        <authorList>
            <person name="Alouane T."/>
            <person name="Langin T."/>
            <person name="Bonhomme L."/>
        </authorList>
    </citation>
    <scope>NUCLEOTIDE SEQUENCE</scope>
    <source>
        <strain evidence="2">MDC_Fg202</strain>
    </source>
</reference>
<name>A0A4E9DRN8_GIBZA</name>
<dbReference type="EMBL" id="CAJPIJ010000167">
    <property type="protein sequence ID" value="CAG2000859.1"/>
    <property type="molecule type" value="Genomic_DNA"/>
</dbReference>
<dbReference type="AlphaFoldDB" id="A0A4E9DRN8"/>
<dbReference type="Proteomes" id="UP000746612">
    <property type="component" value="Unassembled WGS sequence"/>
</dbReference>
<feature type="compositionally biased region" description="Basic residues" evidence="1">
    <location>
        <begin position="152"/>
        <end position="161"/>
    </location>
</feature>
<sequence>MSLWLTVARRSLVVISHRMDVVLLGSNAYYGEIGLLFRSEANNPNETMGRQLSEPHIGAGRSLERESWVPELAFQTQSTARWMRPELAPGTGGLYMKSQWRGGKTKKGGKCKESDFRPAEKEYKDICDEYKAIKSRIPYRDDTRVMSMHGHPSNHGRNGPK</sequence>
<evidence type="ECO:0000256" key="1">
    <source>
        <dbReference type="SAM" id="MobiDB-lite"/>
    </source>
</evidence>
<protein>
    <submittedName>
        <fullName evidence="3">Uncharacterized protein</fullName>
    </submittedName>
</protein>
<feature type="region of interest" description="Disordered" evidence="1">
    <location>
        <begin position="93"/>
        <end position="112"/>
    </location>
</feature>
<feature type="region of interest" description="Disordered" evidence="1">
    <location>
        <begin position="141"/>
        <end position="161"/>
    </location>
</feature>
<dbReference type="EMBL" id="CAAKMV010000022">
    <property type="protein sequence ID" value="VIO52406.1"/>
    <property type="molecule type" value="Genomic_DNA"/>
</dbReference>
<evidence type="ECO:0000313" key="2">
    <source>
        <dbReference type="EMBL" id="CAG2000859.1"/>
    </source>
</evidence>
<evidence type="ECO:0000313" key="3">
    <source>
        <dbReference type="EMBL" id="VIO52406.1"/>
    </source>
</evidence>
<gene>
    <name evidence="3" type="ORF">FUG_LOCUS18831</name>
    <name evidence="2" type="ORF">MDCFG202_LOCUS464312</name>
</gene>
<reference evidence="3" key="1">
    <citation type="submission" date="2019-04" db="EMBL/GenBank/DDBJ databases">
        <authorList>
            <person name="Melise S."/>
            <person name="Noan J."/>
            <person name="Okalmin O."/>
        </authorList>
    </citation>
    <scope>NUCLEOTIDE SEQUENCE</scope>
    <source>
        <strain evidence="3">FN9</strain>
    </source>
</reference>
<proteinExistence type="predicted"/>
<accession>A0A4E9DRN8</accession>